<keyword evidence="1" id="KW-0175">Coiled coil</keyword>
<feature type="compositionally biased region" description="Acidic residues" evidence="2">
    <location>
        <begin position="152"/>
        <end position="165"/>
    </location>
</feature>
<accession>A0A8X6Y093</accession>
<dbReference type="EMBL" id="BMAV01014873">
    <property type="protein sequence ID" value="GFY63640.1"/>
    <property type="molecule type" value="Genomic_DNA"/>
</dbReference>
<sequence>MWMLATNFSLVEMYLLACHPSPQAHNARPTRIAWQKLLSTSKKRIAINCLRSVPLYNLRRHRAINIFLQIFKEMWLEEENTGQEQLIENLTQSFEDAETKKEVEEEEEKPDRLSQLVVAFCRNATTEQSGHMSEDDLYMHYADIFSKSCGGADEEEEEEEGEEEGPSIHEQEMEKQKLLFQQSRLAIRGVAEMTLLYISACKGVQSPMTMNTLRLGISILKGGNVEIQKSMLKHLKEKKDVGFFTSIAGLMNSCR</sequence>
<feature type="chain" id="PRO_5036460395" evidence="3">
    <location>
        <begin position="18"/>
        <end position="255"/>
    </location>
</feature>
<dbReference type="PANTHER" id="PTHR46399:SF8">
    <property type="entry name" value="B30.2_SPRY DOMAIN-CONTAINING PROTEIN"/>
    <property type="match status" value="1"/>
</dbReference>
<proteinExistence type="predicted"/>
<dbReference type="GO" id="GO:0005219">
    <property type="term" value="F:ryanodine-sensitive calcium-release channel activity"/>
    <property type="evidence" value="ECO:0007669"/>
    <property type="project" value="TreeGrafter"/>
</dbReference>
<feature type="coiled-coil region" evidence="1">
    <location>
        <begin position="80"/>
        <end position="107"/>
    </location>
</feature>
<dbReference type="GO" id="GO:0034704">
    <property type="term" value="C:calcium channel complex"/>
    <property type="evidence" value="ECO:0007669"/>
    <property type="project" value="TreeGrafter"/>
</dbReference>
<dbReference type="InterPro" id="IPR015925">
    <property type="entry name" value="Ryanodine_IP3_receptor"/>
</dbReference>
<dbReference type="PANTHER" id="PTHR46399">
    <property type="entry name" value="B30.2/SPRY DOMAIN-CONTAINING PROTEIN"/>
    <property type="match status" value="1"/>
</dbReference>
<dbReference type="GO" id="GO:0042383">
    <property type="term" value="C:sarcolemma"/>
    <property type="evidence" value="ECO:0007669"/>
    <property type="project" value="TreeGrafter"/>
</dbReference>
<dbReference type="GO" id="GO:0005790">
    <property type="term" value="C:smooth endoplasmic reticulum"/>
    <property type="evidence" value="ECO:0007669"/>
    <property type="project" value="TreeGrafter"/>
</dbReference>
<protein>
    <submittedName>
        <fullName evidence="4">Ryanodine receptor</fullName>
    </submittedName>
</protein>
<dbReference type="GO" id="GO:0033017">
    <property type="term" value="C:sarcoplasmic reticulum membrane"/>
    <property type="evidence" value="ECO:0007669"/>
    <property type="project" value="TreeGrafter"/>
</dbReference>
<comment type="caution">
    <text evidence="4">The sequence shown here is derived from an EMBL/GenBank/DDBJ whole genome shotgun (WGS) entry which is preliminary data.</text>
</comment>
<evidence type="ECO:0000256" key="2">
    <source>
        <dbReference type="SAM" id="MobiDB-lite"/>
    </source>
</evidence>
<keyword evidence="3" id="KW-0732">Signal</keyword>
<reference evidence="4" key="1">
    <citation type="submission" date="2020-08" db="EMBL/GenBank/DDBJ databases">
        <title>Multicomponent nature underlies the extraordinary mechanical properties of spider dragline silk.</title>
        <authorList>
            <person name="Kono N."/>
            <person name="Nakamura H."/>
            <person name="Mori M."/>
            <person name="Yoshida Y."/>
            <person name="Ohtoshi R."/>
            <person name="Malay A.D."/>
            <person name="Moran D.A.P."/>
            <person name="Tomita M."/>
            <person name="Numata K."/>
            <person name="Arakawa K."/>
        </authorList>
    </citation>
    <scope>NUCLEOTIDE SEQUENCE</scope>
</reference>
<feature type="region of interest" description="Disordered" evidence="2">
    <location>
        <begin position="149"/>
        <end position="172"/>
    </location>
</feature>
<dbReference type="GO" id="GO:0030018">
    <property type="term" value="C:Z disc"/>
    <property type="evidence" value="ECO:0007669"/>
    <property type="project" value="TreeGrafter"/>
</dbReference>
<evidence type="ECO:0000313" key="5">
    <source>
        <dbReference type="Proteomes" id="UP000886998"/>
    </source>
</evidence>
<dbReference type="OrthoDB" id="6537922at2759"/>
<organism evidence="4 5">
    <name type="scientific">Trichonephila inaurata madagascariensis</name>
    <dbReference type="NCBI Taxonomy" id="2747483"/>
    <lineage>
        <taxon>Eukaryota</taxon>
        <taxon>Metazoa</taxon>
        <taxon>Ecdysozoa</taxon>
        <taxon>Arthropoda</taxon>
        <taxon>Chelicerata</taxon>
        <taxon>Arachnida</taxon>
        <taxon>Araneae</taxon>
        <taxon>Araneomorphae</taxon>
        <taxon>Entelegynae</taxon>
        <taxon>Araneoidea</taxon>
        <taxon>Nephilidae</taxon>
        <taxon>Trichonephila</taxon>
        <taxon>Trichonephila inaurata</taxon>
    </lineage>
</organism>
<keyword evidence="5" id="KW-1185">Reference proteome</keyword>
<dbReference type="Proteomes" id="UP000886998">
    <property type="component" value="Unassembled WGS sequence"/>
</dbReference>
<name>A0A8X6Y093_9ARAC</name>
<evidence type="ECO:0000313" key="4">
    <source>
        <dbReference type="EMBL" id="GFY63640.1"/>
    </source>
</evidence>
<keyword evidence="4" id="KW-0675">Receptor</keyword>
<dbReference type="AlphaFoldDB" id="A0A8X6Y093"/>
<dbReference type="GO" id="GO:0006941">
    <property type="term" value="P:striated muscle contraction"/>
    <property type="evidence" value="ECO:0007669"/>
    <property type="project" value="TreeGrafter"/>
</dbReference>
<gene>
    <name evidence="4" type="primary">RyR</name>
    <name evidence="4" type="ORF">TNIN_90662</name>
</gene>
<evidence type="ECO:0000256" key="3">
    <source>
        <dbReference type="SAM" id="SignalP"/>
    </source>
</evidence>
<dbReference type="GO" id="GO:0014808">
    <property type="term" value="P:release of sequestered calcium ion into cytosol by sarcoplasmic reticulum"/>
    <property type="evidence" value="ECO:0007669"/>
    <property type="project" value="TreeGrafter"/>
</dbReference>
<feature type="signal peptide" evidence="3">
    <location>
        <begin position="1"/>
        <end position="17"/>
    </location>
</feature>
<evidence type="ECO:0000256" key="1">
    <source>
        <dbReference type="SAM" id="Coils"/>
    </source>
</evidence>